<feature type="transmembrane region" description="Helical" evidence="1">
    <location>
        <begin position="25"/>
        <end position="41"/>
    </location>
</feature>
<keyword evidence="3" id="KW-0482">Metalloprotease</keyword>
<feature type="transmembrane region" description="Helical" evidence="1">
    <location>
        <begin position="99"/>
        <end position="118"/>
    </location>
</feature>
<feature type="transmembrane region" description="Helical" evidence="1">
    <location>
        <begin position="164"/>
        <end position="191"/>
    </location>
</feature>
<dbReference type="InterPro" id="IPR003675">
    <property type="entry name" value="Rce1/LyrA-like_dom"/>
</dbReference>
<evidence type="ECO:0000313" key="3">
    <source>
        <dbReference type="EMBL" id="MBS4196336.1"/>
    </source>
</evidence>
<dbReference type="AlphaFoldDB" id="A0A942TGG9"/>
<dbReference type="RefSeq" id="WP_213125474.1">
    <property type="nucleotide sequence ID" value="NZ_JAGYPG010000002.1"/>
</dbReference>
<dbReference type="GO" id="GO:0004175">
    <property type="term" value="F:endopeptidase activity"/>
    <property type="evidence" value="ECO:0007669"/>
    <property type="project" value="UniProtKB-ARBA"/>
</dbReference>
<dbReference type="Proteomes" id="UP000681414">
    <property type="component" value="Unassembled WGS sequence"/>
</dbReference>
<feature type="transmembrane region" description="Helical" evidence="1">
    <location>
        <begin position="221"/>
        <end position="240"/>
    </location>
</feature>
<evidence type="ECO:0000256" key="1">
    <source>
        <dbReference type="SAM" id="Phobius"/>
    </source>
</evidence>
<accession>A0A942TGG9</accession>
<proteinExistence type="predicted"/>
<evidence type="ECO:0000259" key="2">
    <source>
        <dbReference type="Pfam" id="PF02517"/>
    </source>
</evidence>
<evidence type="ECO:0000313" key="4">
    <source>
        <dbReference type="Proteomes" id="UP000681414"/>
    </source>
</evidence>
<protein>
    <submittedName>
        <fullName evidence="3">CPBP family intramembrane metalloprotease</fullName>
    </submittedName>
</protein>
<keyword evidence="4" id="KW-1185">Reference proteome</keyword>
<dbReference type="GO" id="GO:0080120">
    <property type="term" value="P:CAAX-box protein maturation"/>
    <property type="evidence" value="ECO:0007669"/>
    <property type="project" value="UniProtKB-ARBA"/>
</dbReference>
<dbReference type="GO" id="GO:0008237">
    <property type="term" value="F:metallopeptidase activity"/>
    <property type="evidence" value="ECO:0007669"/>
    <property type="project" value="UniProtKB-KW"/>
</dbReference>
<keyword evidence="3" id="KW-0645">Protease</keyword>
<sequence>MLFRFFGLLFLWSTIIFTVLQKNDIIWVISAFCSIFLMHFICKWLRLGGLSQLGLQVNKDWLRYLLFGCLIGVVYQIFRFSVMYSTGTIRIQNLSVDTNAFIVSTFILLISTAYIGFAEEIVFRGYIVSVLPYTSKLVVVISAVLFTLGHLIDGNFDFSRMCYLFFAGLFFAICYFVTRSLWFVAGIHWFWDFSWFYLGADGGTSSSKIVNVAINNDMLPYYVWIDAVMVLGLLLLVLFLTRKSFLLQKS</sequence>
<dbReference type="PANTHER" id="PTHR39430:SF1">
    <property type="entry name" value="PROTEASE"/>
    <property type="match status" value="1"/>
</dbReference>
<name>A0A942TGG9_9BACI</name>
<dbReference type="EMBL" id="JAGYPG010000002">
    <property type="protein sequence ID" value="MBS4196336.1"/>
    <property type="molecule type" value="Genomic_DNA"/>
</dbReference>
<keyword evidence="1" id="KW-0812">Transmembrane</keyword>
<feature type="transmembrane region" description="Helical" evidence="1">
    <location>
        <begin position="61"/>
        <end position="78"/>
    </location>
</feature>
<gene>
    <name evidence="3" type="ORF">KHA97_14810</name>
</gene>
<reference evidence="3 4" key="1">
    <citation type="submission" date="2021-05" db="EMBL/GenBank/DDBJ databases">
        <title>Novel Bacillus species.</title>
        <authorList>
            <person name="Liu G."/>
        </authorList>
    </citation>
    <scope>NUCLEOTIDE SEQUENCE [LARGE SCALE GENOMIC DNA]</scope>
    <source>
        <strain evidence="4">FJAT-49780</strain>
    </source>
</reference>
<dbReference type="PANTHER" id="PTHR39430">
    <property type="entry name" value="MEMBRANE-ASSOCIATED PROTEASE-RELATED"/>
    <property type="match status" value="1"/>
</dbReference>
<dbReference type="Pfam" id="PF02517">
    <property type="entry name" value="Rce1-like"/>
    <property type="match status" value="1"/>
</dbReference>
<comment type="caution">
    <text evidence="3">The sequence shown here is derived from an EMBL/GenBank/DDBJ whole genome shotgun (WGS) entry which is preliminary data.</text>
</comment>
<keyword evidence="1" id="KW-0472">Membrane</keyword>
<feature type="domain" description="CAAX prenyl protease 2/Lysostaphin resistance protein A-like" evidence="2">
    <location>
        <begin position="105"/>
        <end position="193"/>
    </location>
</feature>
<organism evidence="3 4">
    <name type="scientific">Lederbergia citri</name>
    <dbReference type="NCBI Taxonomy" id="2833580"/>
    <lineage>
        <taxon>Bacteria</taxon>
        <taxon>Bacillati</taxon>
        <taxon>Bacillota</taxon>
        <taxon>Bacilli</taxon>
        <taxon>Bacillales</taxon>
        <taxon>Bacillaceae</taxon>
        <taxon>Lederbergia</taxon>
    </lineage>
</organism>
<keyword evidence="3" id="KW-0378">Hydrolase</keyword>
<feature type="transmembrane region" description="Helical" evidence="1">
    <location>
        <begin position="130"/>
        <end position="152"/>
    </location>
</feature>
<keyword evidence="1" id="KW-1133">Transmembrane helix</keyword>